<sequence length="173" mass="19937">MCKQLFKPSWSDCKEARRVIFDRSSTLAITLEPIGEQVNDMLTIENATLSLDLIHGIEPHSVRMLTTGISKRNDSRFKLSFLASTHILTKPELHSIHNSKNLIELLGCAHLSYDVIFPNRRVKEHFEYHSEWPLTGRLDWYFIEKAGPKFHGPNREARGLRNETNPLNNDSNI</sequence>
<dbReference type="RefSeq" id="WP_006722234.1">
    <property type="nucleotide sequence ID" value="NZ_GG692710.1"/>
</dbReference>
<dbReference type="STRING" id="521003.COLINT_01986"/>
<dbReference type="Proteomes" id="UP000003295">
    <property type="component" value="Unassembled WGS sequence"/>
</dbReference>
<gene>
    <name evidence="2" type="ORF">COLINT_01986</name>
</gene>
<accession>C4F7H1</accession>
<evidence type="ECO:0000256" key="1">
    <source>
        <dbReference type="SAM" id="MobiDB-lite"/>
    </source>
</evidence>
<comment type="caution">
    <text evidence="2">The sequence shown here is derived from an EMBL/GenBank/DDBJ whole genome shotgun (WGS) entry which is preliminary data.</text>
</comment>
<dbReference type="EMBL" id="ABXH02000002">
    <property type="protein sequence ID" value="EEP45194.1"/>
    <property type="molecule type" value="Genomic_DNA"/>
</dbReference>
<proteinExistence type="predicted"/>
<feature type="compositionally biased region" description="Polar residues" evidence="1">
    <location>
        <begin position="162"/>
        <end position="173"/>
    </location>
</feature>
<protein>
    <submittedName>
        <fullName evidence="2">Uncharacterized protein</fullName>
    </submittedName>
</protein>
<dbReference type="HOGENOM" id="CLU_1544997_0_0_11"/>
<dbReference type="AlphaFoldDB" id="C4F7H1"/>
<organism evidence="2 3">
    <name type="scientific">Collinsella intestinalis DSM 13280</name>
    <dbReference type="NCBI Taxonomy" id="521003"/>
    <lineage>
        <taxon>Bacteria</taxon>
        <taxon>Bacillati</taxon>
        <taxon>Actinomycetota</taxon>
        <taxon>Coriobacteriia</taxon>
        <taxon>Coriobacteriales</taxon>
        <taxon>Coriobacteriaceae</taxon>
        <taxon>Collinsella</taxon>
    </lineage>
</organism>
<evidence type="ECO:0000313" key="2">
    <source>
        <dbReference type="EMBL" id="EEP45194.1"/>
    </source>
</evidence>
<reference evidence="2 3" key="1">
    <citation type="submission" date="2009-04" db="EMBL/GenBank/DDBJ databases">
        <authorList>
            <person name="Weinstock G."/>
            <person name="Sodergren E."/>
            <person name="Clifton S."/>
            <person name="Fulton L."/>
            <person name="Fulton B."/>
            <person name="Courtney L."/>
            <person name="Fronick C."/>
            <person name="Harrison M."/>
            <person name="Strong C."/>
            <person name="Farmer C."/>
            <person name="Delahaunty K."/>
            <person name="Markovic C."/>
            <person name="Hall O."/>
            <person name="Minx P."/>
            <person name="Tomlinson C."/>
            <person name="Mitreva M."/>
            <person name="Nelson J."/>
            <person name="Hou S."/>
            <person name="Wollam A."/>
            <person name="Pepin K.H."/>
            <person name="Johnson M."/>
            <person name="Bhonagiri V."/>
            <person name="Nash W.E."/>
            <person name="Warren W."/>
            <person name="Chinwalla A."/>
            <person name="Mardis E.R."/>
            <person name="Wilson R.K."/>
        </authorList>
    </citation>
    <scope>NUCLEOTIDE SEQUENCE [LARGE SCALE GENOMIC DNA]</scope>
    <source>
        <strain evidence="2 3">DSM 13280</strain>
    </source>
</reference>
<name>C4F7H1_9ACTN</name>
<evidence type="ECO:0000313" key="3">
    <source>
        <dbReference type="Proteomes" id="UP000003295"/>
    </source>
</evidence>
<feature type="region of interest" description="Disordered" evidence="1">
    <location>
        <begin position="152"/>
        <end position="173"/>
    </location>
</feature>